<dbReference type="STRING" id="28115.HQ47_07255"/>
<dbReference type="AlphaFoldDB" id="A0A0A2E4D5"/>
<keyword evidence="2" id="KW-1185">Reference proteome</keyword>
<sequence length="140" mass="16271">MKKKLLLMILGIICCGIGSSLKAQRLSDLPKAEREAKLLEIAREVYQRDRFKAFYREYGEPFITEFVYTFDNDNPNSPSYGARKGDIMYKVHFPYDQTKEVMEAEYAAVVTIYDKTGEALRILLGNNYIIILKKIKEKEK</sequence>
<dbReference type="RefSeq" id="WP_081965527.1">
    <property type="nucleotide sequence ID" value="NZ_JRFA01000019.1"/>
</dbReference>
<dbReference type="Proteomes" id="UP000030103">
    <property type="component" value="Unassembled WGS sequence"/>
</dbReference>
<evidence type="ECO:0000313" key="2">
    <source>
        <dbReference type="Proteomes" id="UP000030103"/>
    </source>
</evidence>
<reference evidence="1 2" key="1">
    <citation type="submission" date="2014-09" db="EMBL/GenBank/DDBJ databases">
        <title>Draft Genome Sequence of Porphyromonas macacae COT-192_OH2859.</title>
        <authorList>
            <person name="Wallis C."/>
            <person name="Deusch O."/>
            <person name="O'Flynn C."/>
            <person name="Davis I."/>
            <person name="Horsfall A."/>
            <person name="Kirkwood N."/>
            <person name="Harris S."/>
            <person name="Eisen J.A."/>
            <person name="Coil D.A."/>
            <person name="Darling A.E."/>
            <person name="Jospin G."/>
            <person name="Alexiev A."/>
        </authorList>
    </citation>
    <scope>NUCLEOTIDE SEQUENCE [LARGE SCALE GENOMIC DNA]</scope>
    <source>
        <strain evidence="2">COT-192 OH2859</strain>
    </source>
</reference>
<gene>
    <name evidence="1" type="ORF">HQ47_07255</name>
</gene>
<comment type="caution">
    <text evidence="1">The sequence shown here is derived from an EMBL/GenBank/DDBJ whole genome shotgun (WGS) entry which is preliminary data.</text>
</comment>
<protein>
    <submittedName>
        <fullName evidence="1">Uncharacterized protein</fullName>
    </submittedName>
</protein>
<name>A0A0A2E4D5_9PORP</name>
<dbReference type="OrthoDB" id="1015556at2"/>
<dbReference type="EMBL" id="JRFA01000019">
    <property type="protein sequence ID" value="KGN73731.1"/>
    <property type="molecule type" value="Genomic_DNA"/>
</dbReference>
<evidence type="ECO:0000313" key="1">
    <source>
        <dbReference type="EMBL" id="KGN73731.1"/>
    </source>
</evidence>
<proteinExistence type="predicted"/>
<accession>A0A0A2E4D5</accession>
<organism evidence="1 2">
    <name type="scientific">Porphyromonas macacae</name>
    <dbReference type="NCBI Taxonomy" id="28115"/>
    <lineage>
        <taxon>Bacteria</taxon>
        <taxon>Pseudomonadati</taxon>
        <taxon>Bacteroidota</taxon>
        <taxon>Bacteroidia</taxon>
        <taxon>Bacteroidales</taxon>
        <taxon>Porphyromonadaceae</taxon>
        <taxon>Porphyromonas</taxon>
    </lineage>
</organism>